<dbReference type="EMBL" id="CP067089">
    <property type="protein sequence ID" value="QQO10699.1"/>
    <property type="molecule type" value="Genomic_DNA"/>
</dbReference>
<protein>
    <submittedName>
        <fullName evidence="3">Extracellular solute-binding protein</fullName>
    </submittedName>
</protein>
<comment type="subcellular location">
    <subcellularLocation>
        <location evidence="1">Periplasm</location>
    </subcellularLocation>
</comment>
<evidence type="ECO:0000256" key="2">
    <source>
        <dbReference type="ARBA" id="ARBA00008520"/>
    </source>
</evidence>
<proteinExistence type="inferred from homology"/>
<dbReference type="SUPFAM" id="SSF53850">
    <property type="entry name" value="Periplasmic binding protein-like II"/>
    <property type="match status" value="1"/>
</dbReference>
<dbReference type="PANTHER" id="PTHR43649:SF12">
    <property type="entry name" value="DIACETYLCHITOBIOSE BINDING PROTEIN DASA"/>
    <property type="match status" value="1"/>
</dbReference>
<dbReference type="InterPro" id="IPR006059">
    <property type="entry name" value="SBP"/>
</dbReference>
<sequence length="418" mass="46101">MRSWVPLVFAVLLPGLLFAGGGKEGENPVAIQLWHRYSGVNESTIREVVSVFEKRNPDVKVDIVSRPGEYIDLFQKMFAEIAAGNPPPDLFIGGYELMDYIYSDLNPTMISDLAPNPGAYQAFADKYLPGMLDLGQVRGDQMGVPLGISSFVMYYNEDIFKAAGLTDQDVPKTWDDVIRVGKIIKDRTGKYAIAIWKGTVTSDMALVFSNGGQMLSDDGTRVAFSNREMVDALSVWQTINRLGLEPVGTTDEDMANFIAGDVAMFVEVSSLMGYIADSVDFNLKVAEFPSFGSKRKAIAVGGGLIMSFTKDQAKYNAAWRFLDFLTGPEAMTIMSRTGRLCPTTAEVPIFPGQEVAYAQLEFSVSRPSWPGGVLGLEIDRLYLAKRTEIIRGTMDVAAALEQLERNCNRLLTYQTVFQ</sequence>
<evidence type="ECO:0000256" key="1">
    <source>
        <dbReference type="ARBA" id="ARBA00004418"/>
    </source>
</evidence>
<dbReference type="Pfam" id="PF01547">
    <property type="entry name" value="SBP_bac_1"/>
    <property type="match status" value="1"/>
</dbReference>
<dbReference type="PANTHER" id="PTHR43649">
    <property type="entry name" value="ARABINOSE-BINDING PROTEIN-RELATED"/>
    <property type="match status" value="1"/>
</dbReference>
<dbReference type="GO" id="GO:0042597">
    <property type="term" value="C:periplasmic space"/>
    <property type="evidence" value="ECO:0007669"/>
    <property type="project" value="UniProtKB-SubCell"/>
</dbReference>
<dbReference type="InterPro" id="IPR050490">
    <property type="entry name" value="Bact_solute-bd_prot1"/>
</dbReference>
<name>A0A7T8BAI0_9SPIR</name>
<accession>A0A7T8BAI0</accession>
<keyword evidence="4" id="KW-1185">Reference proteome</keyword>
<organism evidence="3 4">
    <name type="scientific">Breznakiella homolactica</name>
    <dbReference type="NCBI Taxonomy" id="2798577"/>
    <lineage>
        <taxon>Bacteria</taxon>
        <taxon>Pseudomonadati</taxon>
        <taxon>Spirochaetota</taxon>
        <taxon>Spirochaetia</taxon>
        <taxon>Spirochaetales</taxon>
        <taxon>Breznakiellaceae</taxon>
        <taxon>Breznakiella</taxon>
    </lineage>
</organism>
<comment type="similarity">
    <text evidence="2">Belongs to the bacterial solute-binding protein 1 family.</text>
</comment>
<dbReference type="AlphaFoldDB" id="A0A7T8BAI0"/>
<dbReference type="Proteomes" id="UP000595917">
    <property type="component" value="Chromosome"/>
</dbReference>
<reference evidence="3" key="1">
    <citation type="submission" date="2021-01" db="EMBL/GenBank/DDBJ databases">
        <title>Description of Breznakiella homolactica.</title>
        <authorList>
            <person name="Song Y."/>
            <person name="Brune A."/>
        </authorList>
    </citation>
    <scope>NUCLEOTIDE SEQUENCE</scope>
    <source>
        <strain evidence="3">RmG30</strain>
    </source>
</reference>
<evidence type="ECO:0000313" key="4">
    <source>
        <dbReference type="Proteomes" id="UP000595917"/>
    </source>
</evidence>
<dbReference type="KEGG" id="bhc:JFL75_07240"/>
<dbReference type="RefSeq" id="WP_215628004.1">
    <property type="nucleotide sequence ID" value="NZ_CP067089.2"/>
</dbReference>
<evidence type="ECO:0000313" key="3">
    <source>
        <dbReference type="EMBL" id="QQO10699.1"/>
    </source>
</evidence>
<gene>
    <name evidence="3" type="ORF">JFL75_07240</name>
</gene>
<dbReference type="Gene3D" id="3.40.190.10">
    <property type="entry name" value="Periplasmic binding protein-like II"/>
    <property type="match status" value="1"/>
</dbReference>